<gene>
    <name evidence="7" type="ORF">AVDCRST_MAG13-1948</name>
</gene>
<evidence type="ECO:0000259" key="4">
    <source>
        <dbReference type="PROSITE" id="PS50113"/>
    </source>
</evidence>
<dbReference type="CDD" id="cd00077">
    <property type="entry name" value="HDc"/>
    <property type="match status" value="1"/>
</dbReference>
<dbReference type="InterPro" id="IPR000160">
    <property type="entry name" value="GGDEF_dom"/>
</dbReference>
<dbReference type="SUPFAM" id="SSF55073">
    <property type="entry name" value="Nucleotide cyclase"/>
    <property type="match status" value="1"/>
</dbReference>
<dbReference type="InterPro" id="IPR000700">
    <property type="entry name" value="PAS-assoc_C"/>
</dbReference>
<reference evidence="7" key="1">
    <citation type="submission" date="2020-02" db="EMBL/GenBank/DDBJ databases">
        <authorList>
            <person name="Meier V. D."/>
        </authorList>
    </citation>
    <scope>NUCLEOTIDE SEQUENCE</scope>
    <source>
        <strain evidence="7">AVDCRST_MAG13</strain>
    </source>
</reference>
<dbReference type="SUPFAM" id="SSF109604">
    <property type="entry name" value="HD-domain/PDEase-like"/>
    <property type="match status" value="1"/>
</dbReference>
<evidence type="ECO:0000259" key="5">
    <source>
        <dbReference type="PROSITE" id="PS50887"/>
    </source>
</evidence>
<dbReference type="InterPro" id="IPR029787">
    <property type="entry name" value="Nucleotide_cyclase"/>
</dbReference>
<feature type="domain" description="PAS" evidence="3">
    <location>
        <begin position="35"/>
        <end position="79"/>
    </location>
</feature>
<dbReference type="NCBIfam" id="TIGR00229">
    <property type="entry name" value="sensory_box"/>
    <property type="match status" value="2"/>
</dbReference>
<dbReference type="InterPro" id="IPR013767">
    <property type="entry name" value="PAS_fold"/>
</dbReference>
<organism evidence="7">
    <name type="scientific">uncultured Solirubrobacteraceae bacterium</name>
    <dbReference type="NCBI Taxonomy" id="1162706"/>
    <lineage>
        <taxon>Bacteria</taxon>
        <taxon>Bacillati</taxon>
        <taxon>Actinomycetota</taxon>
        <taxon>Thermoleophilia</taxon>
        <taxon>Solirubrobacterales</taxon>
        <taxon>Solirubrobacteraceae</taxon>
        <taxon>environmental samples</taxon>
    </lineage>
</organism>
<evidence type="ECO:0000256" key="1">
    <source>
        <dbReference type="SAM" id="Coils"/>
    </source>
</evidence>
<dbReference type="SMART" id="SM00267">
    <property type="entry name" value="GGDEF"/>
    <property type="match status" value="1"/>
</dbReference>
<evidence type="ECO:0000313" key="7">
    <source>
        <dbReference type="EMBL" id="CAA9495138.1"/>
    </source>
</evidence>
<feature type="non-terminal residue" evidence="7">
    <location>
        <position position="1"/>
    </location>
</feature>
<dbReference type="Pfam" id="PF01590">
    <property type="entry name" value="GAF"/>
    <property type="match status" value="1"/>
</dbReference>
<dbReference type="InterPro" id="IPR000014">
    <property type="entry name" value="PAS"/>
</dbReference>
<dbReference type="SMART" id="SM00086">
    <property type="entry name" value="PAC"/>
    <property type="match status" value="2"/>
</dbReference>
<dbReference type="Gene3D" id="3.30.70.270">
    <property type="match status" value="1"/>
</dbReference>
<dbReference type="GO" id="GO:0006355">
    <property type="term" value="P:regulation of DNA-templated transcription"/>
    <property type="evidence" value="ECO:0007669"/>
    <property type="project" value="InterPro"/>
</dbReference>
<dbReference type="AlphaFoldDB" id="A0A6J4SC02"/>
<accession>A0A6J4SC02</accession>
<dbReference type="PROSITE" id="PS50112">
    <property type="entry name" value="PAS"/>
    <property type="match status" value="2"/>
</dbReference>
<dbReference type="InterPro" id="IPR043128">
    <property type="entry name" value="Rev_trsase/Diguanyl_cyclase"/>
</dbReference>
<dbReference type="Pfam" id="PF00990">
    <property type="entry name" value="GGDEF"/>
    <property type="match status" value="1"/>
</dbReference>
<dbReference type="Gene3D" id="1.10.3210.10">
    <property type="entry name" value="Hypothetical protein af1432"/>
    <property type="match status" value="1"/>
</dbReference>
<dbReference type="PANTHER" id="PTHR45228:SF4">
    <property type="entry name" value="LIPOPROTEIN"/>
    <property type="match status" value="1"/>
</dbReference>
<dbReference type="SMART" id="SM00471">
    <property type="entry name" value="HDc"/>
    <property type="match status" value="1"/>
</dbReference>
<dbReference type="InterPro" id="IPR003018">
    <property type="entry name" value="GAF"/>
</dbReference>
<dbReference type="PROSITE" id="PS50887">
    <property type="entry name" value="GGDEF"/>
    <property type="match status" value="1"/>
</dbReference>
<evidence type="ECO:0000259" key="3">
    <source>
        <dbReference type="PROSITE" id="PS50112"/>
    </source>
</evidence>
<dbReference type="InterPro" id="IPR052020">
    <property type="entry name" value="Cyclic_di-GMP/3'3'-cGAMP_PDE"/>
</dbReference>
<dbReference type="SMART" id="SM00091">
    <property type="entry name" value="PAS"/>
    <property type="match status" value="2"/>
</dbReference>
<feature type="coiled-coil region" evidence="1">
    <location>
        <begin position="144"/>
        <end position="171"/>
    </location>
</feature>
<proteinExistence type="predicted"/>
<dbReference type="SUPFAM" id="SSF55781">
    <property type="entry name" value="GAF domain-like"/>
    <property type="match status" value="1"/>
</dbReference>
<dbReference type="Pfam" id="PF00989">
    <property type="entry name" value="PAS"/>
    <property type="match status" value="2"/>
</dbReference>
<dbReference type="InterPro" id="IPR003607">
    <property type="entry name" value="HD/PDEase_dom"/>
</dbReference>
<feature type="region of interest" description="Disordered" evidence="2">
    <location>
        <begin position="1"/>
        <end position="32"/>
    </location>
</feature>
<feature type="compositionally biased region" description="Low complexity" evidence="2">
    <location>
        <begin position="443"/>
        <end position="458"/>
    </location>
</feature>
<dbReference type="SMART" id="SM00065">
    <property type="entry name" value="GAF"/>
    <property type="match status" value="1"/>
</dbReference>
<feature type="region of interest" description="Disordered" evidence="2">
    <location>
        <begin position="432"/>
        <end position="458"/>
    </location>
</feature>
<dbReference type="Gene3D" id="3.30.450.40">
    <property type="match status" value="1"/>
</dbReference>
<dbReference type="InterPro" id="IPR035965">
    <property type="entry name" value="PAS-like_dom_sf"/>
</dbReference>
<dbReference type="InterPro" id="IPR001610">
    <property type="entry name" value="PAC"/>
</dbReference>
<keyword evidence="1" id="KW-0175">Coiled coil</keyword>
<dbReference type="PROSITE" id="PS51832">
    <property type="entry name" value="HD_GYP"/>
    <property type="match status" value="1"/>
</dbReference>
<dbReference type="Gene3D" id="3.30.450.20">
    <property type="entry name" value="PAS domain"/>
    <property type="match status" value="2"/>
</dbReference>
<feature type="domain" description="PAC" evidence="4">
    <location>
        <begin position="108"/>
        <end position="160"/>
    </location>
</feature>
<dbReference type="InterPro" id="IPR037522">
    <property type="entry name" value="HD_GYP_dom"/>
</dbReference>
<feature type="domain" description="PAC" evidence="4">
    <location>
        <begin position="235"/>
        <end position="287"/>
    </location>
</feature>
<protein>
    <submittedName>
        <fullName evidence="7">Diguanylate cyclase/phosphodiesterase (GGDEF &amp; EAL domains) with PAS/PAC sensor(S)</fullName>
    </submittedName>
</protein>
<dbReference type="EMBL" id="CADCVO010000307">
    <property type="protein sequence ID" value="CAA9495138.1"/>
    <property type="molecule type" value="Genomic_DNA"/>
</dbReference>
<dbReference type="SUPFAM" id="SSF55785">
    <property type="entry name" value="PYP-like sensor domain (PAS domain)"/>
    <property type="match status" value="2"/>
</dbReference>
<dbReference type="PANTHER" id="PTHR45228">
    <property type="entry name" value="CYCLIC DI-GMP PHOSPHODIESTERASE TM_0186-RELATED"/>
    <property type="match status" value="1"/>
</dbReference>
<sequence>GAGTGGVQGGAARRTAAGMDRRGVPAGRPRATPQTADLLASIVRSSGDAMYALTRDDLICSWNSAAEQLFGFRAEEVMGCPVDVIVPPGLAEEVAAITAAVVSTGEVHHRETRRLRRDGSVVDVALTVSPIHDGAGRIVGRSAIARDITDRKRAERELATARQRFERAFEDAPIGMAIVDLDGRFAEVNRALREFLGRDDAALLGRHASCVAHPDDLEEQLRTLRSVREGAQRTAHYEARFVRPDGAQRWGAVGASVVRDGDGPPLHYVVQVLDITARRTQEQQLASYTDEVKERTSRDPVTGLPARPAFEADIAARMAAGEALTVLLLAAEGLPTVLDRHDRGAADAALRAAAAAVASACRASDRTYRPGLRTLALVLPGASRRDAHRAADRIRRHAEAHEPALRLTSHVLELPAGASSLTRLLRELDDATAADGGPSVQDPATLGAPAAPHGPGPVLADTADRIAAMLAAARAHLAMDVAWLSEFSGGRQVFRALDGDAASFGLAAGEGLPLSGSICLRVLDGRLPAAIGDTSRHPAAAELEVTARARLGAYAGAPVRLADGRLYGMLCAASHAARPALDDRDVGVLALVADLVAERIDHESRQATRRRLDVEDAGVSALLAALDARDHYTAGHSEAVVELSAGVARALGLPGHAVQEVEQVALLHDIGKVGIPDSVLHKPGPLDELEWELMRQHSALGGRILAGIASLAHLSAAVRAEHERWDGLGYPDGLSGTAIPIAARIILAADAYHAMTSDRPYRSAMPPAAALDELRACAGTQFDPAVVDALVAVVAPPAAIPPAPVALLT</sequence>
<feature type="domain" description="GGDEF" evidence="5">
    <location>
        <begin position="322"/>
        <end position="445"/>
    </location>
</feature>
<dbReference type="InterPro" id="IPR029016">
    <property type="entry name" value="GAF-like_dom_sf"/>
</dbReference>
<evidence type="ECO:0000256" key="2">
    <source>
        <dbReference type="SAM" id="MobiDB-lite"/>
    </source>
</evidence>
<dbReference type="PROSITE" id="PS50113">
    <property type="entry name" value="PAC"/>
    <property type="match status" value="2"/>
</dbReference>
<dbReference type="Pfam" id="PF13487">
    <property type="entry name" value="HD_5"/>
    <property type="match status" value="1"/>
</dbReference>
<feature type="domain" description="HD-GYP" evidence="6">
    <location>
        <begin position="611"/>
        <end position="806"/>
    </location>
</feature>
<feature type="domain" description="PAS" evidence="3">
    <location>
        <begin position="161"/>
        <end position="231"/>
    </location>
</feature>
<evidence type="ECO:0000259" key="6">
    <source>
        <dbReference type="PROSITE" id="PS51832"/>
    </source>
</evidence>
<name>A0A6J4SC02_9ACTN</name>
<dbReference type="CDD" id="cd00130">
    <property type="entry name" value="PAS"/>
    <property type="match status" value="2"/>
</dbReference>